<organism evidence="1 2">
    <name type="scientific">Kluyveromyces marxianus</name>
    <name type="common">Yeast</name>
    <name type="synonym">Candida kefyr</name>
    <dbReference type="NCBI Taxonomy" id="4911"/>
    <lineage>
        <taxon>Eukaryota</taxon>
        <taxon>Fungi</taxon>
        <taxon>Dikarya</taxon>
        <taxon>Ascomycota</taxon>
        <taxon>Saccharomycotina</taxon>
        <taxon>Saccharomycetes</taxon>
        <taxon>Saccharomycetales</taxon>
        <taxon>Saccharomycetaceae</taxon>
        <taxon>Kluyveromyces</taxon>
    </lineage>
</organism>
<keyword evidence="2" id="KW-1185">Reference proteome</keyword>
<evidence type="ECO:0000313" key="1">
    <source>
        <dbReference type="EMBL" id="QGN14628.1"/>
    </source>
</evidence>
<dbReference type="EMBL" id="CP015055">
    <property type="protein sequence ID" value="QGN14628.1"/>
    <property type="molecule type" value="Genomic_DNA"/>
</dbReference>
<gene>
    <name evidence="1" type="primary">IRC19</name>
    <name evidence="1" type="ORF">FIM1_1292</name>
</gene>
<reference evidence="1 2" key="1">
    <citation type="submission" date="2016-03" db="EMBL/GenBank/DDBJ databases">
        <title>How can Kluyveromyces marxianus grow so fast - potential evolutionary course in Saccharomyces Complex revealed by comparative genomics.</title>
        <authorList>
            <person name="Mo W."/>
            <person name="Lu W."/>
            <person name="Yang X."/>
            <person name="Qi J."/>
            <person name="Lv H."/>
        </authorList>
    </citation>
    <scope>NUCLEOTIDE SEQUENCE [LARGE SCALE GENOMIC DNA]</scope>
    <source>
        <strain evidence="1 2">FIM1</strain>
    </source>
</reference>
<protein>
    <submittedName>
        <fullName evidence="1">Sporulation protein YLL033W</fullName>
    </submittedName>
</protein>
<sequence>MVHISSNKAVVTATNILIKITPKYYITQEQINKLDDLSFIKASYRRFLRLRPFVSKRQTIKHSYTIYLRYKFRVENYESKRRECLSESELTDIDFRSSVQRSLQMMIKAFSNTNGFSRSMEKDTHMCRRIVKNILTVDYHKTRLIRNSGKMYKYYRKDLKYLTDDQHIGLRQFEENLIRFNECFGTML</sequence>
<evidence type="ECO:0000313" key="2">
    <source>
        <dbReference type="Proteomes" id="UP000422736"/>
    </source>
</evidence>
<reference evidence="1 2" key="2">
    <citation type="submission" date="2019-11" db="EMBL/GenBank/DDBJ databases">
        <authorList>
            <person name="Lu H."/>
        </authorList>
    </citation>
    <scope>NUCLEOTIDE SEQUENCE [LARGE SCALE GENOMIC DNA]</scope>
    <source>
        <strain evidence="1 2">FIM1</strain>
    </source>
</reference>
<dbReference type="Proteomes" id="UP000422736">
    <property type="component" value="Chromosome 2"/>
</dbReference>
<accession>A0ABX6EQN9</accession>
<proteinExistence type="predicted"/>
<name>A0ABX6EQN9_KLUMA</name>